<dbReference type="RefSeq" id="WP_148648974.1">
    <property type="nucleotide sequence ID" value="NZ_CP011131.1"/>
</dbReference>
<evidence type="ECO:0000313" key="2">
    <source>
        <dbReference type="EMBL" id="UNP28212.1"/>
    </source>
</evidence>
<reference evidence="2 3" key="1">
    <citation type="submission" date="2022-03" db="EMBL/GenBank/DDBJ databases">
        <title>Complete genome sequence of Lysobacter capsici VKM B-2533 and Lysobacter gummosus 10.1.1, promising sources of lytic agents.</title>
        <authorList>
            <person name="Tarlachkov S.V."/>
            <person name="Kudryakova I.V."/>
            <person name="Afoshin A.S."/>
            <person name="Leontyevskaya E.A."/>
            <person name="Leontyevskaya N.V."/>
        </authorList>
    </citation>
    <scope>NUCLEOTIDE SEQUENCE [LARGE SCALE GENOMIC DNA]</scope>
    <source>
        <strain evidence="2 3">10.1.1</strain>
    </source>
</reference>
<evidence type="ECO:0000256" key="1">
    <source>
        <dbReference type="SAM" id="MobiDB-lite"/>
    </source>
</evidence>
<protein>
    <submittedName>
        <fullName evidence="2">Uncharacterized protein</fullName>
    </submittedName>
</protein>
<name>A0ABY3XBS6_9GAMM</name>
<dbReference type="Proteomes" id="UP000829194">
    <property type="component" value="Chromosome"/>
</dbReference>
<dbReference type="EMBL" id="CP093547">
    <property type="protein sequence ID" value="UNP28212.1"/>
    <property type="molecule type" value="Genomic_DNA"/>
</dbReference>
<sequence>MDELSSDILNESKLWESPEGGKSPWTLKDYTARAKFAFLMHLKIEYQGAPGIDLVLSTRISERLFDLYWDIEPLELAGNVNETSATLRQREDIELTENANLNDWLTSRVNIQ</sequence>
<accession>A0ABY3XBS6</accession>
<organism evidence="2 3">
    <name type="scientific">Lysobacter gummosus</name>
    <dbReference type="NCBI Taxonomy" id="262324"/>
    <lineage>
        <taxon>Bacteria</taxon>
        <taxon>Pseudomonadati</taxon>
        <taxon>Pseudomonadota</taxon>
        <taxon>Gammaproteobacteria</taxon>
        <taxon>Lysobacterales</taxon>
        <taxon>Lysobacteraceae</taxon>
        <taxon>Lysobacter</taxon>
    </lineage>
</organism>
<keyword evidence="3" id="KW-1185">Reference proteome</keyword>
<gene>
    <name evidence="2" type="ORF">MOV92_17135</name>
</gene>
<proteinExistence type="predicted"/>
<feature type="region of interest" description="Disordered" evidence="1">
    <location>
        <begin position="1"/>
        <end position="23"/>
    </location>
</feature>
<evidence type="ECO:0000313" key="3">
    <source>
        <dbReference type="Proteomes" id="UP000829194"/>
    </source>
</evidence>